<feature type="transmembrane region" description="Helical" evidence="6">
    <location>
        <begin position="80"/>
        <end position="100"/>
    </location>
</feature>
<keyword evidence="9" id="KW-1185">Reference proteome</keyword>
<evidence type="ECO:0000313" key="8">
    <source>
        <dbReference type="EMBL" id="CAK9442161.1"/>
    </source>
</evidence>
<feature type="transmembrane region" description="Helical" evidence="6">
    <location>
        <begin position="234"/>
        <end position="257"/>
    </location>
</feature>
<sequence>MSVETLLNSLPTPKFNRDNLGPISSKVMKWRFTDLVLLVVLVVAYFFLYNLTPFHRQFYLDDLTIQHPFAERETVNNWQLFLYATWIPLVLIIVTSLVLTAPKYKAYNTYVASLGLLLSVLITSNVTDILKNLIGRHRPDFLARCVPDSSTPRDVLVGIEVCTTTDMSKLQDGFRTTPSGHSSISFAGLVYLALFLMGQFEASNTNFGSWRALVFGGFPLLVAGYIALSRTEDYRHHFVDVFVGGVLGAFIGAWSYLRLFPWIADKRSYSNLIVIQEEDARERANSNFETGETVLEDV</sequence>
<dbReference type="PANTHER" id="PTHR10165:SF35">
    <property type="entry name" value="RE23632P"/>
    <property type="match status" value="1"/>
</dbReference>
<dbReference type="PANTHER" id="PTHR10165">
    <property type="entry name" value="LIPID PHOSPHATE PHOSPHATASE"/>
    <property type="match status" value="1"/>
</dbReference>
<keyword evidence="5 6" id="KW-0472">Membrane</keyword>
<dbReference type="Proteomes" id="UP001497383">
    <property type="component" value="Chromosome 8"/>
</dbReference>
<feature type="transmembrane region" description="Helical" evidence="6">
    <location>
        <begin position="107"/>
        <end position="126"/>
    </location>
</feature>
<keyword evidence="4 6" id="KW-1133">Transmembrane helix</keyword>
<dbReference type="InterPro" id="IPR000326">
    <property type="entry name" value="PAP2/HPO"/>
</dbReference>
<evidence type="ECO:0000256" key="2">
    <source>
        <dbReference type="ARBA" id="ARBA00008816"/>
    </source>
</evidence>
<gene>
    <name evidence="8" type="ORF">LODBEIA_P59040</name>
</gene>
<reference evidence="8 9" key="1">
    <citation type="submission" date="2024-03" db="EMBL/GenBank/DDBJ databases">
        <authorList>
            <person name="Brejova B."/>
        </authorList>
    </citation>
    <scope>NUCLEOTIDE SEQUENCE [LARGE SCALE GENOMIC DNA]</scope>
    <source>
        <strain evidence="8 9">CBS 14171</strain>
    </source>
</reference>
<comment type="similarity">
    <text evidence="2">Belongs to the PA-phosphatase related phosphoesterase family.</text>
</comment>
<comment type="subcellular location">
    <subcellularLocation>
        <location evidence="1">Membrane</location>
        <topology evidence="1">Multi-pass membrane protein</topology>
    </subcellularLocation>
</comment>
<proteinExistence type="inferred from homology"/>
<name>A0ABP0ZU69_9ASCO</name>
<dbReference type="Gene3D" id="1.20.144.10">
    <property type="entry name" value="Phosphatidic acid phosphatase type 2/haloperoxidase"/>
    <property type="match status" value="1"/>
</dbReference>
<dbReference type="SUPFAM" id="SSF48317">
    <property type="entry name" value="Acid phosphatase/Vanadium-dependent haloperoxidase"/>
    <property type="match status" value="1"/>
</dbReference>
<evidence type="ECO:0000256" key="4">
    <source>
        <dbReference type="ARBA" id="ARBA00022989"/>
    </source>
</evidence>
<evidence type="ECO:0000256" key="6">
    <source>
        <dbReference type="SAM" id="Phobius"/>
    </source>
</evidence>
<evidence type="ECO:0000313" key="9">
    <source>
        <dbReference type="Proteomes" id="UP001497383"/>
    </source>
</evidence>
<dbReference type="SMART" id="SM00014">
    <property type="entry name" value="acidPPc"/>
    <property type="match status" value="1"/>
</dbReference>
<evidence type="ECO:0000256" key="1">
    <source>
        <dbReference type="ARBA" id="ARBA00004141"/>
    </source>
</evidence>
<feature type="domain" description="Phosphatidic acid phosphatase type 2/haloperoxidase" evidence="7">
    <location>
        <begin position="114"/>
        <end position="256"/>
    </location>
</feature>
<dbReference type="GeneID" id="92211100"/>
<dbReference type="RefSeq" id="XP_066832842.1">
    <property type="nucleotide sequence ID" value="XM_066976288.1"/>
</dbReference>
<organism evidence="8 9">
    <name type="scientific">Lodderomyces beijingensis</name>
    <dbReference type="NCBI Taxonomy" id="1775926"/>
    <lineage>
        <taxon>Eukaryota</taxon>
        <taxon>Fungi</taxon>
        <taxon>Dikarya</taxon>
        <taxon>Ascomycota</taxon>
        <taxon>Saccharomycotina</taxon>
        <taxon>Pichiomycetes</taxon>
        <taxon>Debaryomycetaceae</taxon>
        <taxon>Candida/Lodderomyces clade</taxon>
        <taxon>Lodderomyces</taxon>
    </lineage>
</organism>
<accession>A0ABP0ZU69</accession>
<dbReference type="Pfam" id="PF01569">
    <property type="entry name" value="PAP2"/>
    <property type="match status" value="1"/>
</dbReference>
<feature type="transmembrane region" description="Helical" evidence="6">
    <location>
        <begin position="210"/>
        <end position="228"/>
    </location>
</feature>
<protein>
    <recommendedName>
        <fullName evidence="7">Phosphatidic acid phosphatase type 2/haloperoxidase domain-containing protein</fullName>
    </recommendedName>
</protein>
<evidence type="ECO:0000256" key="5">
    <source>
        <dbReference type="ARBA" id="ARBA00023136"/>
    </source>
</evidence>
<feature type="transmembrane region" description="Helical" evidence="6">
    <location>
        <begin position="32"/>
        <end position="51"/>
    </location>
</feature>
<keyword evidence="3 6" id="KW-0812">Transmembrane</keyword>
<dbReference type="InterPro" id="IPR036938">
    <property type="entry name" value="PAP2/HPO_sf"/>
</dbReference>
<dbReference type="InterPro" id="IPR043216">
    <property type="entry name" value="PAP-like"/>
</dbReference>
<dbReference type="CDD" id="cd03390">
    <property type="entry name" value="PAP2_containing_1_like"/>
    <property type="match status" value="1"/>
</dbReference>
<evidence type="ECO:0000259" key="7">
    <source>
        <dbReference type="SMART" id="SM00014"/>
    </source>
</evidence>
<evidence type="ECO:0000256" key="3">
    <source>
        <dbReference type="ARBA" id="ARBA00022692"/>
    </source>
</evidence>
<feature type="transmembrane region" description="Helical" evidence="6">
    <location>
        <begin position="180"/>
        <end position="198"/>
    </location>
</feature>
<dbReference type="EMBL" id="OZ022412">
    <property type="protein sequence ID" value="CAK9442161.1"/>
    <property type="molecule type" value="Genomic_DNA"/>
</dbReference>